<dbReference type="EMBL" id="JBHUMP010000001">
    <property type="protein sequence ID" value="MFD2738311.1"/>
    <property type="molecule type" value="Genomic_DNA"/>
</dbReference>
<dbReference type="RefSeq" id="WP_386370912.1">
    <property type="nucleotide sequence ID" value="NZ_JBHUMP010000001.1"/>
</dbReference>
<reference evidence="3" key="1">
    <citation type="journal article" date="2019" name="Int. J. Syst. Evol. Microbiol.">
        <title>The Global Catalogue of Microorganisms (GCM) 10K type strain sequencing project: providing services to taxonomists for standard genome sequencing and annotation.</title>
        <authorList>
            <consortium name="The Broad Institute Genomics Platform"/>
            <consortium name="The Broad Institute Genome Sequencing Center for Infectious Disease"/>
            <person name="Wu L."/>
            <person name="Ma J."/>
        </authorList>
    </citation>
    <scope>NUCLEOTIDE SEQUENCE [LARGE SCALE GENOMIC DNA]</scope>
    <source>
        <strain evidence="3">TISTR 2562</strain>
    </source>
</reference>
<dbReference type="Gene3D" id="3.40.50.720">
    <property type="entry name" value="NAD(P)-binding Rossmann-like Domain"/>
    <property type="match status" value="1"/>
</dbReference>
<protein>
    <submittedName>
        <fullName evidence="2">NAD-dependent epimerase/dehydratase family protein</fullName>
    </submittedName>
</protein>
<accession>A0ABW5TZI8</accession>
<evidence type="ECO:0000313" key="3">
    <source>
        <dbReference type="Proteomes" id="UP001597474"/>
    </source>
</evidence>
<sequence>MLGASGRLGAMVCGFWPERGDLVCHSRRALPGFVRFDPMSEPEALYNAARGARALICLSGVTPIRAAQDGDLFSLNRDLALAAVQAAARGGVGRVFLASSAAVYGNASGICSEELSCTPVSDYGKAKLAMEQAARSAARDLDQPLTILRIGNVAGADAILGNWHPEMQLDRFPDGRTPRRSYIGPESLALLLHQLTHLADAPEILNISAPGCVEMGDLLDAAGLTWTPRPAGPGAIAEVRLSTARLEALTGVAAERGEAAGLVGEWRAFAALEQGDPE</sequence>
<gene>
    <name evidence="2" type="ORF">ACFSUD_01890</name>
</gene>
<organism evidence="2 3">
    <name type="scientific">Sulfitobacter aestuarii</name>
    <dbReference type="NCBI Taxonomy" id="2161676"/>
    <lineage>
        <taxon>Bacteria</taxon>
        <taxon>Pseudomonadati</taxon>
        <taxon>Pseudomonadota</taxon>
        <taxon>Alphaproteobacteria</taxon>
        <taxon>Rhodobacterales</taxon>
        <taxon>Roseobacteraceae</taxon>
        <taxon>Sulfitobacter</taxon>
    </lineage>
</organism>
<dbReference type="Pfam" id="PF01370">
    <property type="entry name" value="Epimerase"/>
    <property type="match status" value="1"/>
</dbReference>
<dbReference type="InterPro" id="IPR001509">
    <property type="entry name" value="Epimerase_deHydtase"/>
</dbReference>
<evidence type="ECO:0000313" key="2">
    <source>
        <dbReference type="EMBL" id="MFD2738311.1"/>
    </source>
</evidence>
<keyword evidence="3" id="KW-1185">Reference proteome</keyword>
<comment type="caution">
    <text evidence="2">The sequence shown here is derived from an EMBL/GenBank/DDBJ whole genome shotgun (WGS) entry which is preliminary data.</text>
</comment>
<name>A0ABW5TZI8_9RHOB</name>
<dbReference type="SUPFAM" id="SSF51735">
    <property type="entry name" value="NAD(P)-binding Rossmann-fold domains"/>
    <property type="match status" value="1"/>
</dbReference>
<dbReference type="Proteomes" id="UP001597474">
    <property type="component" value="Unassembled WGS sequence"/>
</dbReference>
<feature type="domain" description="NAD-dependent epimerase/dehydratase" evidence="1">
    <location>
        <begin position="2"/>
        <end position="157"/>
    </location>
</feature>
<evidence type="ECO:0000259" key="1">
    <source>
        <dbReference type="Pfam" id="PF01370"/>
    </source>
</evidence>
<proteinExistence type="predicted"/>
<dbReference type="InterPro" id="IPR036291">
    <property type="entry name" value="NAD(P)-bd_dom_sf"/>
</dbReference>